<protein>
    <submittedName>
        <fullName evidence="1">Uncharacterized protein</fullName>
    </submittedName>
</protein>
<dbReference type="AlphaFoldDB" id="A0A955EEG3"/>
<evidence type="ECO:0000313" key="2">
    <source>
        <dbReference type="Proteomes" id="UP000740557"/>
    </source>
</evidence>
<dbReference type="EMBL" id="JAGQNX010000051">
    <property type="protein sequence ID" value="MCA9308228.1"/>
    <property type="molecule type" value="Genomic_DNA"/>
</dbReference>
<gene>
    <name evidence="1" type="ORF">KC980_01835</name>
</gene>
<sequence>MYNTENTQDSVELEVPTSWVELTLSKVENALIKGAGNLSHKIHAGLTGEEREQADYIRALAEEQLFPKEEAETNESLADFTVGLYILLGKIAQLRGELADMCTSNVVDKNTVWEYYLSVREKAYRPMNITIESGENIPMDPISMAEVALLWLARNSSKYKNQPLDCVFGHNTDTFDPRLPTNSYRAAVRLNNGNYKIIQINPDLIRDKEQLNITNPNLFLVENEEVPNPQNVQLVVDNRAISPGYGFEVNLQVDSAPLGLASTNEGLITLNVDHLFMDGVATVELAWYLAKYTKSCNTNTKLQPETTGTHYRPVLLLEDLAPTLNKLSTTQMISAYARTMLDPRIGFSECDTVLIPQIEAKNEQGIPNQNQRMQPTALKLRDLAQAHMPNSPAKQQLKGSRTDMNSSGLYHALKVANDPRIPKVVQSTLVKVAHKIPVIGPIGRALNGVGLISTPALPIIEESENCFYGQPQRNGENCLMMGNTIVSQAEVAFNITAMPNEAGVISYGLAGTPDVVTQGDLVLFARILEQNAASLLCEVNRN</sequence>
<organism evidence="1 2">
    <name type="scientific">candidate division WWE3 bacterium</name>
    <dbReference type="NCBI Taxonomy" id="2053526"/>
    <lineage>
        <taxon>Bacteria</taxon>
        <taxon>Katanobacteria</taxon>
    </lineage>
</organism>
<comment type="caution">
    <text evidence="1">The sequence shown here is derived from an EMBL/GenBank/DDBJ whole genome shotgun (WGS) entry which is preliminary data.</text>
</comment>
<evidence type="ECO:0000313" key="1">
    <source>
        <dbReference type="EMBL" id="MCA9308228.1"/>
    </source>
</evidence>
<dbReference type="Proteomes" id="UP000740557">
    <property type="component" value="Unassembled WGS sequence"/>
</dbReference>
<proteinExistence type="predicted"/>
<reference evidence="1" key="1">
    <citation type="submission" date="2020-04" db="EMBL/GenBank/DDBJ databases">
        <authorList>
            <person name="Zhang T."/>
        </authorList>
    </citation>
    <scope>NUCLEOTIDE SEQUENCE</scope>
    <source>
        <strain evidence="1">HKST-UBA79</strain>
    </source>
</reference>
<accession>A0A955EEG3</accession>
<reference evidence="1" key="2">
    <citation type="journal article" date="2021" name="Microbiome">
        <title>Successional dynamics and alternative stable states in a saline activated sludge microbial community over 9 years.</title>
        <authorList>
            <person name="Wang Y."/>
            <person name="Ye J."/>
            <person name="Ju F."/>
            <person name="Liu L."/>
            <person name="Boyd J.A."/>
            <person name="Deng Y."/>
            <person name="Parks D.H."/>
            <person name="Jiang X."/>
            <person name="Yin X."/>
            <person name="Woodcroft B.J."/>
            <person name="Tyson G.W."/>
            <person name="Hugenholtz P."/>
            <person name="Polz M.F."/>
            <person name="Zhang T."/>
        </authorList>
    </citation>
    <scope>NUCLEOTIDE SEQUENCE</scope>
    <source>
        <strain evidence="1">HKST-UBA79</strain>
    </source>
</reference>
<name>A0A955EEG3_UNCKA</name>